<dbReference type="PANTHER" id="PTHR35494:SF1">
    <property type="entry name" value="NAD(P)H-QUINONE OXIDOREDUCTASE SUBUNIT S, CHLOROPLASTIC"/>
    <property type="match status" value="1"/>
</dbReference>
<name>A0A0F7GY74_9ROSI</name>
<dbReference type="InterPro" id="IPR021659">
    <property type="entry name" value="NdhS"/>
</dbReference>
<dbReference type="Pfam" id="PF11623">
    <property type="entry name" value="NdhS"/>
    <property type="match status" value="1"/>
</dbReference>
<accession>A0A0F7GY74</accession>
<dbReference type="EMBL" id="KM584668">
    <property type="protein sequence ID" value="AKG62768.1"/>
    <property type="molecule type" value="mRNA"/>
</dbReference>
<evidence type="ECO:0000313" key="2">
    <source>
        <dbReference type="EMBL" id="AKG62768.1"/>
    </source>
</evidence>
<organism evidence="2">
    <name type="scientific">Geranium incanum</name>
    <dbReference type="NCBI Taxonomy" id="1158081"/>
    <lineage>
        <taxon>Eukaryota</taxon>
        <taxon>Viridiplantae</taxon>
        <taxon>Streptophyta</taxon>
        <taxon>Embryophyta</taxon>
        <taxon>Tracheophyta</taxon>
        <taxon>Spermatophyta</taxon>
        <taxon>Magnoliopsida</taxon>
        <taxon>eudicotyledons</taxon>
        <taxon>Gunneridae</taxon>
        <taxon>Pentapetalae</taxon>
        <taxon>rosids</taxon>
        <taxon>malvids</taxon>
        <taxon>Geraniales</taxon>
        <taxon>Geraniaceae</taxon>
        <taxon>Geranium</taxon>
    </lineage>
</organism>
<dbReference type="AlphaFoldDB" id="A0A0F7GY74"/>
<feature type="region of interest" description="Disordered" evidence="1">
    <location>
        <begin position="221"/>
        <end position="244"/>
    </location>
</feature>
<dbReference type="Gene3D" id="2.30.30.140">
    <property type="match status" value="1"/>
</dbReference>
<dbReference type="GO" id="GO:0009767">
    <property type="term" value="P:photosynthetic electron transport chain"/>
    <property type="evidence" value="ECO:0007669"/>
    <property type="project" value="InterPro"/>
</dbReference>
<dbReference type="PANTHER" id="PTHR35494">
    <property type="entry name" value="NAD(P)H-QUINONE OXIDOREDUCTASE SUBUNIT S, CHLOROPLASTIC"/>
    <property type="match status" value="1"/>
</dbReference>
<sequence length="244" mass="26455">MASSMTLPSLQGPQLKSHFLGRKILPSNSQKPFFSVPKQRSRSYPTASAKFNLFEILGGRGLCNGEKGIEEELKKSIEDQKTESSSLSASTETVQSSGSQESGVKVPEDGFDKELMGLTGGFPGGEAGLRKFIEENPPSPKKTAPAKGEDKTVALASSKKVKAPELPLLMPGMIAIVKNPNNPFYMYCGIVQRITDGRAGVLFEGGNWDKLITFRLEELERREKGPPAKNPKSVVLEALVEKDS</sequence>
<feature type="region of interest" description="Disordered" evidence="1">
    <location>
        <begin position="76"/>
        <end position="107"/>
    </location>
</feature>
<feature type="region of interest" description="Disordered" evidence="1">
    <location>
        <begin position="132"/>
        <end position="152"/>
    </location>
</feature>
<protein>
    <submittedName>
        <fullName evidence="2">Chlororespiratory reduction31</fullName>
    </submittedName>
</protein>
<feature type="compositionally biased region" description="Low complexity" evidence="1">
    <location>
        <begin position="83"/>
        <end position="97"/>
    </location>
</feature>
<reference evidence="2" key="1">
    <citation type="journal article" date="2015" name="BMC Plant Biol.">
        <title>NDH expression marks major transitions in plant evolution and reveals coordinate intracellular gene loss.</title>
        <authorList>
            <person name="Ruhlman T.A."/>
            <person name="Chang W.J."/>
            <person name="Chen J.J."/>
            <person name="Huang Y.T."/>
            <person name="Chan M.T."/>
            <person name="Zhang J."/>
            <person name="Liao D.C."/>
            <person name="Blazier J.C."/>
            <person name="Jin X."/>
            <person name="Shih M.C."/>
            <person name="Jansen R.K."/>
            <person name="Lin C.S."/>
        </authorList>
    </citation>
    <scope>NUCLEOTIDE SEQUENCE</scope>
</reference>
<evidence type="ECO:0000256" key="1">
    <source>
        <dbReference type="SAM" id="MobiDB-lite"/>
    </source>
</evidence>
<gene>
    <name evidence="2" type="primary">NDHS</name>
</gene>
<proteinExistence type="evidence at transcript level"/>